<dbReference type="InterPro" id="IPR037883">
    <property type="entry name" value="Knr4/Smi1-like_sf"/>
</dbReference>
<dbReference type="AlphaFoldDB" id="S5ZZS7"/>
<name>S5ZZS7_9SPIR</name>
<reference evidence="1 2" key="1">
    <citation type="journal article" date="2013" name="PLoS ONE">
        <title>Genome-Wide Relatedness of Treponema pedis, from Gingiva and Necrotic Skin Lesions of Pigs, with the Human Oral Pathogen Treponema denticola.</title>
        <authorList>
            <person name="Svartstrom O."/>
            <person name="Mushtaq M."/>
            <person name="Pringle M."/>
            <person name="Segerman B."/>
        </authorList>
    </citation>
    <scope>NUCLEOTIDE SEQUENCE [LARGE SCALE GENOMIC DNA]</scope>
    <source>
        <strain evidence="1">T A4</strain>
    </source>
</reference>
<sequence length="157" mass="18405">MEILNYELNNKEIIMLSEKVKNYLIETGLYDETEDTNYQKVMLDLGIKLDAAFAQFNLYTNAVTFSGQAYDIYNVCWFAINSTYSEQIENMQSALNLPEEYIPLDSFEAEGGFFYNLKTGEVLELELGQKLIDFQNGQLQPQWKDFNSFLEWFFELE</sequence>
<dbReference type="HOGENOM" id="CLU_1795741_0_0_12"/>
<gene>
    <name evidence="1" type="ORF">TPE_1348</name>
</gene>
<evidence type="ECO:0000313" key="2">
    <source>
        <dbReference type="Proteomes" id="UP000015620"/>
    </source>
</evidence>
<proteinExistence type="predicted"/>
<dbReference type="Gene3D" id="3.40.1580.10">
    <property type="entry name" value="SMI1/KNR4-like"/>
    <property type="match status" value="1"/>
</dbReference>
<evidence type="ECO:0008006" key="3">
    <source>
        <dbReference type="Google" id="ProtNLM"/>
    </source>
</evidence>
<dbReference type="Proteomes" id="UP000015620">
    <property type="component" value="Chromosome"/>
</dbReference>
<keyword evidence="2" id="KW-1185">Reference proteome</keyword>
<dbReference type="KEGG" id="tped:TPE_1348"/>
<protein>
    <recommendedName>
        <fullName evidence="3">SMI1/KNR4 family protein</fullName>
    </recommendedName>
</protein>
<evidence type="ECO:0000313" key="1">
    <source>
        <dbReference type="EMBL" id="AGT43843.1"/>
    </source>
</evidence>
<dbReference type="EMBL" id="CP004120">
    <property type="protein sequence ID" value="AGT43843.1"/>
    <property type="molecule type" value="Genomic_DNA"/>
</dbReference>
<dbReference type="STRING" id="1291379.TPE_1348"/>
<organism evidence="1 2">
    <name type="scientific">Treponema pedis str. T A4</name>
    <dbReference type="NCBI Taxonomy" id="1291379"/>
    <lineage>
        <taxon>Bacteria</taxon>
        <taxon>Pseudomonadati</taxon>
        <taxon>Spirochaetota</taxon>
        <taxon>Spirochaetia</taxon>
        <taxon>Spirochaetales</taxon>
        <taxon>Treponemataceae</taxon>
        <taxon>Treponema</taxon>
    </lineage>
</organism>
<accession>S5ZZS7</accession>